<feature type="domain" description="DUF7992" evidence="2">
    <location>
        <begin position="3"/>
        <end position="143"/>
    </location>
</feature>
<dbReference type="EMBL" id="CP065856">
    <property type="protein sequence ID" value="QPV64215.1"/>
    <property type="molecule type" value="Genomic_DNA"/>
</dbReference>
<evidence type="ECO:0000259" key="2">
    <source>
        <dbReference type="Pfam" id="PF25955"/>
    </source>
</evidence>
<dbReference type="RefSeq" id="WP_198062989.1">
    <property type="nucleotide sequence ID" value="NZ_CP065856.1"/>
</dbReference>
<organism evidence="3 4">
    <name type="scientific">Halosimplex litoreum</name>
    <dbReference type="NCBI Taxonomy" id="1198301"/>
    <lineage>
        <taxon>Archaea</taxon>
        <taxon>Methanobacteriati</taxon>
        <taxon>Methanobacteriota</taxon>
        <taxon>Stenosarchaea group</taxon>
        <taxon>Halobacteria</taxon>
        <taxon>Halobacteriales</taxon>
        <taxon>Haloarculaceae</taxon>
        <taxon>Halosimplex</taxon>
    </lineage>
</organism>
<sequence>MSLDAEVPDPPTLDDPEFPGDYDAVEAVADRTGEDGRRDALAEFLAEGAWEDGFVEWTDHTYLDADQFEAARALGLVDALDFYWNEAAGDVGYRAPELADDLPEPWGDRLARSDRADIEEALDELGRTVSEVLENRYVERGSEAFGYIWE</sequence>
<evidence type="ECO:0000256" key="1">
    <source>
        <dbReference type="SAM" id="MobiDB-lite"/>
    </source>
</evidence>
<dbReference type="GeneID" id="60588070"/>
<feature type="region of interest" description="Disordered" evidence="1">
    <location>
        <begin position="1"/>
        <end position="21"/>
    </location>
</feature>
<feature type="compositionally biased region" description="Acidic residues" evidence="1">
    <location>
        <begin position="12"/>
        <end position="21"/>
    </location>
</feature>
<evidence type="ECO:0000313" key="3">
    <source>
        <dbReference type="EMBL" id="QPV64215.1"/>
    </source>
</evidence>
<evidence type="ECO:0000313" key="4">
    <source>
        <dbReference type="Proteomes" id="UP000595001"/>
    </source>
</evidence>
<dbReference type="OrthoDB" id="165952at2157"/>
<accession>A0A7T3KWS4</accession>
<dbReference type="Pfam" id="PF25955">
    <property type="entry name" value="DUF7992"/>
    <property type="match status" value="1"/>
</dbReference>
<proteinExistence type="predicted"/>
<keyword evidence="4" id="KW-1185">Reference proteome</keyword>
<dbReference type="AlphaFoldDB" id="A0A7T3KWS4"/>
<dbReference type="Proteomes" id="UP000595001">
    <property type="component" value="Chromosome"/>
</dbReference>
<reference evidence="3 4" key="1">
    <citation type="submission" date="2020-12" db="EMBL/GenBank/DDBJ databases">
        <title>Halosimplex halophilum sp. nov. and Halosimplex salinum sp. nov., two new members of the genus Halosimplex.</title>
        <authorList>
            <person name="Cui H.L."/>
        </authorList>
    </citation>
    <scope>NUCLEOTIDE SEQUENCE [LARGE SCALE GENOMIC DNA]</scope>
    <source>
        <strain evidence="3 4">YGH94</strain>
    </source>
</reference>
<protein>
    <recommendedName>
        <fullName evidence="2">DUF7992 domain-containing protein</fullName>
    </recommendedName>
</protein>
<dbReference type="InterPro" id="IPR058305">
    <property type="entry name" value="DUF7992"/>
</dbReference>
<gene>
    <name evidence="3" type="ORF">I7X12_06215</name>
</gene>
<name>A0A7T3KWS4_9EURY</name>
<dbReference type="KEGG" id="hlt:I7X12_06215"/>